<name>A0A1Y2HDI8_9FUNG</name>
<organism evidence="2 3">
    <name type="scientific">Catenaria anguillulae PL171</name>
    <dbReference type="NCBI Taxonomy" id="765915"/>
    <lineage>
        <taxon>Eukaryota</taxon>
        <taxon>Fungi</taxon>
        <taxon>Fungi incertae sedis</taxon>
        <taxon>Blastocladiomycota</taxon>
        <taxon>Blastocladiomycetes</taxon>
        <taxon>Blastocladiales</taxon>
        <taxon>Catenariaceae</taxon>
        <taxon>Catenaria</taxon>
    </lineage>
</organism>
<feature type="chain" id="PRO_5010998765" evidence="1">
    <location>
        <begin position="25"/>
        <end position="166"/>
    </location>
</feature>
<keyword evidence="3" id="KW-1185">Reference proteome</keyword>
<sequence>MTQAQDSSPLVAIVRIILLHTAIASQLTQDLSASAPERGDGGIMAKAKQQSQESLELSRLCNDPSCVEPAAQSTWNNVKTNFPAKIPENVSLQSAINPFGWIPTVANHAFIVRVAALRTLYSHRYHGSLKELSETVEVKKLQQGWDLILVIARFSLSDDPNVIPAL</sequence>
<gene>
    <name evidence="2" type="ORF">BCR44DRAFT_58850</name>
</gene>
<feature type="signal peptide" evidence="1">
    <location>
        <begin position="1"/>
        <end position="24"/>
    </location>
</feature>
<dbReference type="Proteomes" id="UP000193411">
    <property type="component" value="Unassembled WGS sequence"/>
</dbReference>
<reference evidence="2 3" key="1">
    <citation type="submission" date="2016-07" db="EMBL/GenBank/DDBJ databases">
        <title>Pervasive Adenine N6-methylation of Active Genes in Fungi.</title>
        <authorList>
            <consortium name="DOE Joint Genome Institute"/>
            <person name="Mondo S.J."/>
            <person name="Dannebaum R.O."/>
            <person name="Kuo R.C."/>
            <person name="Labutti K."/>
            <person name="Haridas S."/>
            <person name="Kuo A."/>
            <person name="Salamov A."/>
            <person name="Ahrendt S.R."/>
            <person name="Lipzen A."/>
            <person name="Sullivan W."/>
            <person name="Andreopoulos W.B."/>
            <person name="Clum A."/>
            <person name="Lindquist E."/>
            <person name="Daum C."/>
            <person name="Ramamoorthy G.K."/>
            <person name="Gryganskyi A."/>
            <person name="Culley D."/>
            <person name="Magnuson J.K."/>
            <person name="James T.Y."/>
            <person name="O'Malley M.A."/>
            <person name="Stajich J.E."/>
            <person name="Spatafora J.W."/>
            <person name="Visel A."/>
            <person name="Grigoriev I.V."/>
        </authorList>
    </citation>
    <scope>NUCLEOTIDE SEQUENCE [LARGE SCALE GENOMIC DNA]</scope>
    <source>
        <strain evidence="2 3">PL171</strain>
    </source>
</reference>
<keyword evidence="1" id="KW-0732">Signal</keyword>
<accession>A0A1Y2HDI8</accession>
<dbReference type="EMBL" id="MCFL01000052">
    <property type="protein sequence ID" value="ORZ31971.1"/>
    <property type="molecule type" value="Genomic_DNA"/>
</dbReference>
<protein>
    <submittedName>
        <fullName evidence="2">Uncharacterized protein</fullName>
    </submittedName>
</protein>
<proteinExistence type="predicted"/>
<evidence type="ECO:0000256" key="1">
    <source>
        <dbReference type="SAM" id="SignalP"/>
    </source>
</evidence>
<comment type="caution">
    <text evidence="2">The sequence shown here is derived from an EMBL/GenBank/DDBJ whole genome shotgun (WGS) entry which is preliminary data.</text>
</comment>
<dbReference type="AlphaFoldDB" id="A0A1Y2HDI8"/>
<evidence type="ECO:0000313" key="3">
    <source>
        <dbReference type="Proteomes" id="UP000193411"/>
    </source>
</evidence>
<evidence type="ECO:0000313" key="2">
    <source>
        <dbReference type="EMBL" id="ORZ31971.1"/>
    </source>
</evidence>